<dbReference type="SUPFAM" id="SSF55120">
    <property type="entry name" value="Pseudouridine synthase"/>
    <property type="match status" value="1"/>
</dbReference>
<dbReference type="EC" id="5.4.99.12" evidence="4"/>
<dbReference type="STRING" id="762903.Pedsa_2485"/>
<feature type="domain" description="Pseudouridine synthase I TruA alpha/beta" evidence="8">
    <location>
        <begin position="155"/>
        <end position="249"/>
    </location>
</feature>
<dbReference type="Pfam" id="PF01416">
    <property type="entry name" value="PseudoU_synth_1"/>
    <property type="match status" value="1"/>
</dbReference>
<dbReference type="NCBIfam" id="TIGR00071">
    <property type="entry name" value="hisT_truA"/>
    <property type="match status" value="1"/>
</dbReference>
<dbReference type="InterPro" id="IPR020095">
    <property type="entry name" value="PsdUridine_synth_TruA_C"/>
</dbReference>
<proteinExistence type="inferred from homology"/>
<evidence type="ECO:0000313" key="10">
    <source>
        <dbReference type="Proteomes" id="UP000000310"/>
    </source>
</evidence>
<dbReference type="eggNOG" id="COG0101">
    <property type="taxonomic scope" value="Bacteria"/>
</dbReference>
<dbReference type="InterPro" id="IPR001406">
    <property type="entry name" value="PsdUridine_synth_TruA"/>
</dbReference>
<dbReference type="AlphaFoldDB" id="F0SEW4"/>
<keyword evidence="2 4" id="KW-0819">tRNA processing</keyword>
<evidence type="ECO:0000259" key="8">
    <source>
        <dbReference type="Pfam" id="PF01416"/>
    </source>
</evidence>
<evidence type="ECO:0000256" key="5">
    <source>
        <dbReference type="PIRSR" id="PIRSR001430-1"/>
    </source>
</evidence>
<gene>
    <name evidence="4" type="primary">truA</name>
    <name evidence="9" type="ordered locus">Pedsa_2485</name>
</gene>
<evidence type="ECO:0000256" key="2">
    <source>
        <dbReference type="ARBA" id="ARBA00022694"/>
    </source>
</evidence>
<dbReference type="EMBL" id="CP002545">
    <property type="protein sequence ID" value="ADY53030.1"/>
    <property type="molecule type" value="Genomic_DNA"/>
</dbReference>
<comment type="caution">
    <text evidence="4">Lacks conserved residue(s) required for the propagation of feature annotation.</text>
</comment>
<comment type="function">
    <text evidence="4">Formation of pseudouridine at positions 38, 39 and 40 in the anticodon stem and loop of transfer RNAs.</text>
</comment>
<keyword evidence="3 4" id="KW-0413">Isomerase</keyword>
<dbReference type="InterPro" id="IPR020094">
    <property type="entry name" value="TruA/RsuA/RluB/E/F_N"/>
</dbReference>
<evidence type="ECO:0000256" key="6">
    <source>
        <dbReference type="PIRSR" id="PIRSR001430-2"/>
    </source>
</evidence>
<comment type="similarity">
    <text evidence="1 4 7">Belongs to the tRNA pseudouridine synthase TruA family.</text>
</comment>
<dbReference type="KEGG" id="psn:Pedsa_2485"/>
<dbReference type="OrthoDB" id="9811823at2"/>
<protein>
    <recommendedName>
        <fullName evidence="4">tRNA pseudouridine synthase A</fullName>
        <ecNumber evidence="4">5.4.99.12</ecNumber>
    </recommendedName>
    <alternativeName>
        <fullName evidence="4">tRNA pseudouridine(38-40) synthase</fullName>
    </alternativeName>
    <alternativeName>
        <fullName evidence="4">tRNA pseudouridylate synthase I</fullName>
    </alternativeName>
    <alternativeName>
        <fullName evidence="4">tRNA-uridine isomerase I</fullName>
    </alternativeName>
</protein>
<comment type="catalytic activity">
    <reaction evidence="4 7">
        <text>uridine(38/39/40) in tRNA = pseudouridine(38/39/40) in tRNA</text>
        <dbReference type="Rhea" id="RHEA:22376"/>
        <dbReference type="Rhea" id="RHEA-COMP:10085"/>
        <dbReference type="Rhea" id="RHEA-COMP:10087"/>
        <dbReference type="ChEBI" id="CHEBI:65314"/>
        <dbReference type="ChEBI" id="CHEBI:65315"/>
        <dbReference type="EC" id="5.4.99.12"/>
    </reaction>
</comment>
<dbReference type="InterPro" id="IPR020103">
    <property type="entry name" value="PsdUridine_synth_cat_dom_sf"/>
</dbReference>
<accession>F0SEW4</accession>
<organism evidence="9 10">
    <name type="scientific">Pseudopedobacter saltans (strain ATCC 51119 / DSM 12145 / JCM 21818 / CCUG 39354 / LMG 10337 / NBRC 100064 / NCIMB 13643)</name>
    <name type="common">Pedobacter saltans</name>
    <dbReference type="NCBI Taxonomy" id="762903"/>
    <lineage>
        <taxon>Bacteria</taxon>
        <taxon>Pseudomonadati</taxon>
        <taxon>Bacteroidota</taxon>
        <taxon>Sphingobacteriia</taxon>
        <taxon>Sphingobacteriales</taxon>
        <taxon>Sphingobacteriaceae</taxon>
        <taxon>Pseudopedobacter</taxon>
    </lineage>
</organism>
<dbReference type="FunFam" id="3.30.70.580:FF:000001">
    <property type="entry name" value="tRNA pseudouridine synthase A"/>
    <property type="match status" value="1"/>
</dbReference>
<comment type="subunit">
    <text evidence="4">Homodimer.</text>
</comment>
<feature type="active site" description="Nucleophile" evidence="4 5">
    <location>
        <position position="55"/>
    </location>
</feature>
<dbReference type="CDD" id="cd02570">
    <property type="entry name" value="PseudoU_synth_EcTruA"/>
    <property type="match status" value="1"/>
</dbReference>
<dbReference type="PANTHER" id="PTHR11142:SF0">
    <property type="entry name" value="TRNA PSEUDOURIDINE SYNTHASE-LIKE 1"/>
    <property type="match status" value="1"/>
</dbReference>
<name>F0SEW4_PSESL</name>
<dbReference type="HAMAP" id="MF_00171">
    <property type="entry name" value="TruA"/>
    <property type="match status" value="1"/>
</dbReference>
<evidence type="ECO:0000256" key="1">
    <source>
        <dbReference type="ARBA" id="ARBA00009375"/>
    </source>
</evidence>
<evidence type="ECO:0000256" key="7">
    <source>
        <dbReference type="RuleBase" id="RU003792"/>
    </source>
</evidence>
<reference evidence="10" key="2">
    <citation type="submission" date="2011-02" db="EMBL/GenBank/DDBJ databases">
        <title>The complete genome of Pedobacter saltans DSM 12145.</title>
        <authorList>
            <consortium name="US DOE Joint Genome Institute (JGI-PGF)"/>
            <person name="Lucas S."/>
            <person name="Copeland A."/>
            <person name="Lapidus A."/>
            <person name="Bruce D."/>
            <person name="Goodwin L."/>
            <person name="Pitluck S."/>
            <person name="Kyrpides N."/>
            <person name="Mavromatis K."/>
            <person name="Pagani I."/>
            <person name="Ivanova N."/>
            <person name="Ovchinnikova G."/>
            <person name="Lu M."/>
            <person name="Detter J.C."/>
            <person name="Han C."/>
            <person name="Land M."/>
            <person name="Hauser L."/>
            <person name="Markowitz V."/>
            <person name="Cheng J.-F."/>
            <person name="Hugenholtz P."/>
            <person name="Woyke T."/>
            <person name="Wu D."/>
            <person name="Tindall B."/>
            <person name="Pomrenke H.G."/>
            <person name="Brambilla E."/>
            <person name="Klenk H.-P."/>
            <person name="Eisen J.A."/>
        </authorList>
    </citation>
    <scope>NUCLEOTIDE SEQUENCE [LARGE SCALE GENOMIC DNA]</scope>
    <source>
        <strain evidence="10">ATCC 51119 / DSM 12145 / JCM 21818 / LMG 10337 / NBRC 100064 / NCIMB 13643</strain>
    </source>
</reference>
<dbReference type="PIRSF" id="PIRSF001430">
    <property type="entry name" value="tRNA_psdUrid_synth"/>
    <property type="match status" value="1"/>
</dbReference>
<dbReference type="Gene3D" id="3.30.70.660">
    <property type="entry name" value="Pseudouridine synthase I, catalytic domain, C-terminal subdomain"/>
    <property type="match status" value="1"/>
</dbReference>
<dbReference type="Gene3D" id="3.30.70.580">
    <property type="entry name" value="Pseudouridine synthase I, catalytic domain, N-terminal subdomain"/>
    <property type="match status" value="1"/>
</dbReference>
<evidence type="ECO:0000313" key="9">
    <source>
        <dbReference type="EMBL" id="ADY53030.1"/>
    </source>
</evidence>
<dbReference type="GO" id="GO:0031119">
    <property type="term" value="P:tRNA pseudouridine synthesis"/>
    <property type="evidence" value="ECO:0007669"/>
    <property type="project" value="UniProtKB-UniRule"/>
</dbReference>
<feature type="binding site" evidence="4 6">
    <location>
        <position position="116"/>
    </location>
    <ligand>
        <name>substrate</name>
    </ligand>
</feature>
<keyword evidence="10" id="KW-1185">Reference proteome</keyword>
<dbReference type="Proteomes" id="UP000000310">
    <property type="component" value="Chromosome"/>
</dbReference>
<reference evidence="9 10" key="1">
    <citation type="journal article" date="2011" name="Stand. Genomic Sci.">
        <title>Complete genome sequence of the gliding, heparinolytic Pedobacter saltans type strain (113).</title>
        <authorList>
            <person name="Liolios K."/>
            <person name="Sikorski J."/>
            <person name="Lu M."/>
            <person name="Nolan M."/>
            <person name="Lapidus A."/>
            <person name="Lucas S."/>
            <person name="Hammon N."/>
            <person name="Deshpande S."/>
            <person name="Cheng J.F."/>
            <person name="Tapia R."/>
            <person name="Han C."/>
            <person name="Goodwin L."/>
            <person name="Pitluck S."/>
            <person name="Huntemann M."/>
            <person name="Ivanova N."/>
            <person name="Pagani I."/>
            <person name="Mavromatis K."/>
            <person name="Ovchinikova G."/>
            <person name="Pati A."/>
            <person name="Chen A."/>
            <person name="Palaniappan K."/>
            <person name="Land M."/>
            <person name="Hauser L."/>
            <person name="Brambilla E.M."/>
            <person name="Kotsyurbenko O."/>
            <person name="Rohde M."/>
            <person name="Tindall B.J."/>
            <person name="Abt B."/>
            <person name="Goker M."/>
            <person name="Detter J.C."/>
            <person name="Woyke T."/>
            <person name="Bristow J."/>
            <person name="Eisen J.A."/>
            <person name="Markowitz V."/>
            <person name="Hugenholtz P."/>
            <person name="Klenk H.P."/>
            <person name="Kyrpides N.C."/>
        </authorList>
    </citation>
    <scope>NUCLEOTIDE SEQUENCE [LARGE SCALE GENOMIC DNA]</scope>
    <source>
        <strain evidence="10">ATCC 51119 / DSM 12145 / JCM 21818 / LMG 10337 / NBRC 100064 / NCIMB 13643</strain>
    </source>
</reference>
<dbReference type="HOGENOM" id="CLU_014673_0_1_10"/>
<evidence type="ECO:0000256" key="4">
    <source>
        <dbReference type="HAMAP-Rule" id="MF_00171"/>
    </source>
</evidence>
<dbReference type="InterPro" id="IPR020097">
    <property type="entry name" value="PsdUridine_synth_TruA_a/b_dom"/>
</dbReference>
<dbReference type="GO" id="GO:0003723">
    <property type="term" value="F:RNA binding"/>
    <property type="evidence" value="ECO:0007669"/>
    <property type="project" value="InterPro"/>
</dbReference>
<dbReference type="RefSeq" id="WP_013633515.1">
    <property type="nucleotide sequence ID" value="NC_015177.1"/>
</dbReference>
<evidence type="ECO:0000256" key="3">
    <source>
        <dbReference type="ARBA" id="ARBA00023235"/>
    </source>
</evidence>
<dbReference type="PANTHER" id="PTHR11142">
    <property type="entry name" value="PSEUDOURIDYLATE SYNTHASE"/>
    <property type="match status" value="1"/>
</dbReference>
<sequence length="258" mass="29546">MSKKQRFFIELSYHGLQYHGWQYQPNAITVQEKLDNALSTFFGEKIESLGCGRTDTGVHATQFYAHFDTEKEFSENSEIRFLKGINSLLPYDIAVKHLHQVHEDAHARFDAIRRSYEYHIHFNKNPFKTYTSWLHKEPLNVDAMNIGASYILDYEDFGAFCKANAGNFTNNCIVSRAEWEVKNDGIIFHITANRFLRNMVRAIVGTLTDIGKGKYAPEHIKHIIESKKRSSAGASVPACGLLLTEVCYPYITEAIEEI</sequence>
<dbReference type="GO" id="GO:0160147">
    <property type="term" value="F:tRNA pseudouridine(38-40) synthase activity"/>
    <property type="evidence" value="ECO:0007669"/>
    <property type="project" value="UniProtKB-EC"/>
</dbReference>